<protein>
    <recommendedName>
        <fullName evidence="2">Phosphoesterase</fullName>
        <ecNumber evidence="2">3.1.4.-</ecNumber>
    </recommendedName>
</protein>
<gene>
    <name evidence="4" type="ORF">SAMN02745702_00373</name>
</gene>
<proteinExistence type="inferred from homology"/>
<sequence>MKIALLSDTHVFDVSPWFEAVYERFLASADVLVHCGDMCSFPVWSYLCQHPQFHAVAGNCDDGLLTAELDTRVSFRFDTLTVGVVHGYGYKSIPKLSANLAEAFGPDYDLICFGHTHKPEWERYGRTWVANPGSMREGSYDPTLAYVHLESDGLRYECIHLPATRDAVLAS</sequence>
<accession>A0A1T4VI79</accession>
<dbReference type="Proteomes" id="UP000189733">
    <property type="component" value="Unassembled WGS sequence"/>
</dbReference>
<dbReference type="InterPro" id="IPR024654">
    <property type="entry name" value="Calcineurin-like_PHP_lpxH"/>
</dbReference>
<dbReference type="PANTHER" id="PTHR11124">
    <property type="entry name" value="VACUOLAR SORTING PROTEIN VPS29"/>
    <property type="match status" value="1"/>
</dbReference>
<keyword evidence="2" id="KW-0479">Metal-binding</keyword>
<keyword evidence="5" id="KW-1185">Reference proteome</keyword>
<evidence type="ECO:0000313" key="5">
    <source>
        <dbReference type="Proteomes" id="UP000189733"/>
    </source>
</evidence>
<dbReference type="EC" id="3.1.4.-" evidence="2"/>
<dbReference type="AlphaFoldDB" id="A0A1T4VI79"/>
<evidence type="ECO:0000256" key="2">
    <source>
        <dbReference type="RuleBase" id="RU362039"/>
    </source>
</evidence>
<dbReference type="SUPFAM" id="SSF56300">
    <property type="entry name" value="Metallo-dependent phosphatases"/>
    <property type="match status" value="1"/>
</dbReference>
<comment type="cofactor">
    <cofactor evidence="2">
        <name>a divalent metal cation</name>
        <dbReference type="ChEBI" id="CHEBI:60240"/>
    </cofactor>
</comment>
<dbReference type="Pfam" id="PF12850">
    <property type="entry name" value="Metallophos_2"/>
    <property type="match status" value="1"/>
</dbReference>
<evidence type="ECO:0000313" key="4">
    <source>
        <dbReference type="EMBL" id="SKA64625.1"/>
    </source>
</evidence>
<evidence type="ECO:0000259" key="3">
    <source>
        <dbReference type="Pfam" id="PF12850"/>
    </source>
</evidence>
<dbReference type="EMBL" id="FUYA01000001">
    <property type="protein sequence ID" value="SKA64625.1"/>
    <property type="molecule type" value="Genomic_DNA"/>
</dbReference>
<dbReference type="RefSeq" id="WP_078683684.1">
    <property type="nucleotide sequence ID" value="NZ_FUYA01000001.1"/>
</dbReference>
<dbReference type="NCBIfam" id="TIGR00040">
    <property type="entry name" value="yfcE"/>
    <property type="match status" value="1"/>
</dbReference>
<dbReference type="GO" id="GO:0046872">
    <property type="term" value="F:metal ion binding"/>
    <property type="evidence" value="ECO:0007669"/>
    <property type="project" value="UniProtKB-KW"/>
</dbReference>
<organism evidence="4 5">
    <name type="scientific">Desulfobaculum bizertense DSM 18034</name>
    <dbReference type="NCBI Taxonomy" id="1121442"/>
    <lineage>
        <taxon>Bacteria</taxon>
        <taxon>Pseudomonadati</taxon>
        <taxon>Thermodesulfobacteriota</taxon>
        <taxon>Desulfovibrionia</taxon>
        <taxon>Desulfovibrionales</taxon>
        <taxon>Desulfovibrionaceae</taxon>
        <taxon>Desulfobaculum</taxon>
    </lineage>
</organism>
<dbReference type="InterPro" id="IPR000979">
    <property type="entry name" value="Phosphodiesterase_MJ0936/Vps29"/>
</dbReference>
<dbReference type="Gene3D" id="3.60.21.10">
    <property type="match status" value="1"/>
</dbReference>
<evidence type="ECO:0000256" key="1">
    <source>
        <dbReference type="ARBA" id="ARBA00008950"/>
    </source>
</evidence>
<comment type="similarity">
    <text evidence="1 2">Belongs to the metallophosphoesterase superfamily. YfcE family.</text>
</comment>
<name>A0A1T4VI79_9BACT</name>
<dbReference type="STRING" id="1121442.SAMN02745702_00373"/>
<reference evidence="4 5" key="1">
    <citation type="submission" date="2017-02" db="EMBL/GenBank/DDBJ databases">
        <authorList>
            <person name="Peterson S.W."/>
        </authorList>
    </citation>
    <scope>NUCLEOTIDE SEQUENCE [LARGE SCALE GENOMIC DNA]</scope>
    <source>
        <strain evidence="4 5">DSM 18034</strain>
    </source>
</reference>
<dbReference type="GO" id="GO:0016787">
    <property type="term" value="F:hydrolase activity"/>
    <property type="evidence" value="ECO:0007669"/>
    <property type="project" value="UniProtKB-UniRule"/>
</dbReference>
<feature type="domain" description="Calcineurin-like phosphoesterase" evidence="3">
    <location>
        <begin position="1"/>
        <end position="150"/>
    </location>
</feature>
<dbReference type="OrthoDB" id="9785951at2"/>
<dbReference type="InterPro" id="IPR029052">
    <property type="entry name" value="Metallo-depent_PP-like"/>
</dbReference>